<dbReference type="EMBL" id="KK583378">
    <property type="protein sequence ID" value="KDO19010.1"/>
    <property type="molecule type" value="Genomic_DNA"/>
</dbReference>
<dbReference type="GeneID" id="24137452"/>
<dbReference type="KEGG" id="spar:SPRG_15759"/>
<sequence>RLLFEFPRVLQANNVGRTPSGHPIVVVGVSDSFELYLCTDDDERWACYAFETLEASSPLLSPLEVLALHDLRPSNILKDTYARNTFAYCAMTAGDGLLAFETVGGTERRTMTIHIRVHAQRLCPVFEEIIVACTSEPPSLSLHQLLLHPIFNGWDDEQVMLDYDAQFR</sequence>
<proteinExistence type="predicted"/>
<dbReference type="OrthoDB" id="10583910at2759"/>
<evidence type="ECO:0000313" key="1">
    <source>
        <dbReference type="EMBL" id="KDO19010.1"/>
    </source>
</evidence>
<dbReference type="VEuPathDB" id="FungiDB:SPRG_15759"/>
<evidence type="ECO:0000313" key="2">
    <source>
        <dbReference type="Proteomes" id="UP000030745"/>
    </source>
</evidence>
<protein>
    <submittedName>
        <fullName evidence="1">Uncharacterized protein</fullName>
    </submittedName>
</protein>
<keyword evidence="2" id="KW-1185">Reference proteome</keyword>
<feature type="non-terminal residue" evidence="1">
    <location>
        <position position="1"/>
    </location>
</feature>
<organism evidence="1 2">
    <name type="scientific">Saprolegnia parasitica (strain CBS 223.65)</name>
    <dbReference type="NCBI Taxonomy" id="695850"/>
    <lineage>
        <taxon>Eukaryota</taxon>
        <taxon>Sar</taxon>
        <taxon>Stramenopiles</taxon>
        <taxon>Oomycota</taxon>
        <taxon>Saprolegniomycetes</taxon>
        <taxon>Saprolegniales</taxon>
        <taxon>Saprolegniaceae</taxon>
        <taxon>Saprolegnia</taxon>
    </lineage>
</organism>
<dbReference type="RefSeq" id="XP_012210297.1">
    <property type="nucleotide sequence ID" value="XM_012354907.1"/>
</dbReference>
<reference evidence="1 2" key="1">
    <citation type="journal article" date="2013" name="PLoS Genet.">
        <title>Distinctive expansion of potential virulence genes in the genome of the oomycete fish pathogen Saprolegnia parasitica.</title>
        <authorList>
            <person name="Jiang R.H."/>
            <person name="de Bruijn I."/>
            <person name="Haas B.J."/>
            <person name="Belmonte R."/>
            <person name="Lobach L."/>
            <person name="Christie J."/>
            <person name="van den Ackerveken G."/>
            <person name="Bottin A."/>
            <person name="Bulone V."/>
            <person name="Diaz-Moreno S.M."/>
            <person name="Dumas B."/>
            <person name="Fan L."/>
            <person name="Gaulin E."/>
            <person name="Govers F."/>
            <person name="Grenville-Briggs L.J."/>
            <person name="Horner N.R."/>
            <person name="Levin J.Z."/>
            <person name="Mammella M."/>
            <person name="Meijer H.J."/>
            <person name="Morris P."/>
            <person name="Nusbaum C."/>
            <person name="Oome S."/>
            <person name="Phillips A.J."/>
            <person name="van Rooyen D."/>
            <person name="Rzeszutek E."/>
            <person name="Saraiva M."/>
            <person name="Secombes C.J."/>
            <person name="Seidl M.F."/>
            <person name="Snel B."/>
            <person name="Stassen J.H."/>
            <person name="Sykes S."/>
            <person name="Tripathy S."/>
            <person name="van den Berg H."/>
            <person name="Vega-Arreguin J.C."/>
            <person name="Wawra S."/>
            <person name="Young S.K."/>
            <person name="Zeng Q."/>
            <person name="Dieguez-Uribeondo J."/>
            <person name="Russ C."/>
            <person name="Tyler B.M."/>
            <person name="van West P."/>
        </authorList>
    </citation>
    <scope>NUCLEOTIDE SEQUENCE [LARGE SCALE GENOMIC DNA]</scope>
    <source>
        <strain evidence="1 2">CBS 223.65</strain>
    </source>
</reference>
<accession>A0A067BQE9</accession>
<gene>
    <name evidence="1" type="ORF">SPRG_15759</name>
</gene>
<name>A0A067BQE9_SAPPC</name>
<dbReference type="Proteomes" id="UP000030745">
    <property type="component" value="Unassembled WGS sequence"/>
</dbReference>
<dbReference type="AlphaFoldDB" id="A0A067BQE9"/>